<dbReference type="RefSeq" id="WP_250424295.1">
    <property type="nucleotide sequence ID" value="NZ_JAJKBJ010000028.1"/>
</dbReference>
<dbReference type="Proteomes" id="UP001139721">
    <property type="component" value="Unassembled WGS sequence"/>
</dbReference>
<accession>A0A9X2D330</accession>
<evidence type="ECO:0000313" key="1">
    <source>
        <dbReference type="EMBL" id="MCL9685531.1"/>
    </source>
</evidence>
<dbReference type="AlphaFoldDB" id="A0A9X2D330"/>
<sequence length="438" mass="51191">MMNAFIDEQNEQHNILSLLPYSENAQLVNKYQKLSDLYFIKSIVDFSISALELFVAGHLESFDAQVGENLCQIRAYKILNLAKKWLNSSESRNQFIQEIELFRNYRVQLEHTIFNWENAIKHSKIYNKNLDGRENINEFFARHQLLLSLSNDFIFIIACYFLTHFNIRENKIPVAINLEYISREFHISKYKSKRLTHKYQQLICTLGCNFIIKIAHDLPKEHGFTDVLPALYQISDEDRAVLPCYIVSEIIFYHCIKEQLPILFIVHQLSEQNGQENDNAVIYFLLMNTENHNTLLLAQGQQYLTRHCMVVSGEVRYPLDALNESPKEYIERALRETPLKLILANTASHPQYSGKRLESFRGNPFELMNSDDGLESKKLHENKLILMQQFALHSGCSRQNPSLFFLRHIYASTVTEEINQLEKNYMGSTFDAYQVINP</sequence>
<dbReference type="EMBL" id="JAJKBJ010000028">
    <property type="protein sequence ID" value="MCL9685531.1"/>
    <property type="molecule type" value="Genomic_DNA"/>
</dbReference>
<comment type="caution">
    <text evidence="1">The sequence shown here is derived from an EMBL/GenBank/DDBJ whole genome shotgun (WGS) entry which is preliminary data.</text>
</comment>
<proteinExistence type="predicted"/>
<protein>
    <submittedName>
        <fullName evidence="1">Uncharacterized protein</fullName>
    </submittedName>
</protein>
<organism evidence="1 2">
    <name type="scientific">Legionella maioricensis</name>
    <dbReference type="NCBI Taxonomy" id="2896528"/>
    <lineage>
        <taxon>Bacteria</taxon>
        <taxon>Pseudomonadati</taxon>
        <taxon>Pseudomonadota</taxon>
        <taxon>Gammaproteobacteria</taxon>
        <taxon>Legionellales</taxon>
        <taxon>Legionellaceae</taxon>
        <taxon>Legionella</taxon>
    </lineage>
</organism>
<keyword evidence="2" id="KW-1185">Reference proteome</keyword>
<name>A0A9X2D330_9GAMM</name>
<reference evidence="1" key="1">
    <citation type="submission" date="2021-11" db="EMBL/GenBank/DDBJ databases">
        <title>Legionella maioricencis sp. nov., a new species isolated from hot water samples in Mallorca.</title>
        <authorList>
            <person name="Crespi S."/>
            <person name="Drasar V."/>
            <person name="Salva-Serra F."/>
            <person name="Jaen-Luchoro D."/>
            <person name="Pineiro-Iglesias B."/>
            <person name="Aliaga F."/>
            <person name="Fernandez-Juarez V."/>
            <person name="Coll G."/>
            <person name="Moore E.R.B."/>
            <person name="Bennasar-Figueras A."/>
        </authorList>
    </citation>
    <scope>NUCLEOTIDE SEQUENCE</scope>
    <source>
        <strain evidence="1">HCPI-6</strain>
    </source>
</reference>
<evidence type="ECO:0000313" key="2">
    <source>
        <dbReference type="Proteomes" id="UP001139721"/>
    </source>
</evidence>
<gene>
    <name evidence="1" type="ORF">LOX96_15615</name>
</gene>